<sequence>MENFITDPPSTGLNDFNEESEMSNKQTHESTNKALIEMSTSSAPPAELRQFSITKF</sequence>
<dbReference type="AlphaFoldDB" id="A0A914MIM7"/>
<name>A0A914MIM7_MELIC</name>
<accession>A0A914MIM7</accession>
<evidence type="ECO:0000313" key="2">
    <source>
        <dbReference type="Proteomes" id="UP000887563"/>
    </source>
</evidence>
<dbReference type="Proteomes" id="UP000887563">
    <property type="component" value="Unplaced"/>
</dbReference>
<protein>
    <submittedName>
        <fullName evidence="3">Candidate secreted effector</fullName>
    </submittedName>
</protein>
<proteinExistence type="predicted"/>
<evidence type="ECO:0000313" key="3">
    <source>
        <dbReference type="WBParaSite" id="Minc3s01808g26458"/>
    </source>
</evidence>
<organism evidence="2 3">
    <name type="scientific">Meloidogyne incognita</name>
    <name type="common">Southern root-knot nematode worm</name>
    <name type="synonym">Oxyuris incognita</name>
    <dbReference type="NCBI Taxonomy" id="6306"/>
    <lineage>
        <taxon>Eukaryota</taxon>
        <taxon>Metazoa</taxon>
        <taxon>Ecdysozoa</taxon>
        <taxon>Nematoda</taxon>
        <taxon>Chromadorea</taxon>
        <taxon>Rhabditida</taxon>
        <taxon>Tylenchina</taxon>
        <taxon>Tylenchomorpha</taxon>
        <taxon>Tylenchoidea</taxon>
        <taxon>Meloidogynidae</taxon>
        <taxon>Meloidogyninae</taxon>
        <taxon>Meloidogyne</taxon>
        <taxon>Meloidogyne incognita group</taxon>
    </lineage>
</organism>
<evidence type="ECO:0000256" key="1">
    <source>
        <dbReference type="SAM" id="MobiDB-lite"/>
    </source>
</evidence>
<dbReference type="WBParaSite" id="Minc3s01808g26458">
    <property type="protein sequence ID" value="Minc3s01808g26458"/>
    <property type="gene ID" value="Minc3s01808g26458"/>
</dbReference>
<reference evidence="3" key="1">
    <citation type="submission" date="2022-11" db="UniProtKB">
        <authorList>
            <consortium name="WormBaseParasite"/>
        </authorList>
    </citation>
    <scope>IDENTIFICATION</scope>
</reference>
<feature type="region of interest" description="Disordered" evidence="1">
    <location>
        <begin position="1"/>
        <end position="32"/>
    </location>
</feature>
<keyword evidence="2" id="KW-1185">Reference proteome</keyword>